<comment type="caution">
    <text evidence="1">The sequence shown here is derived from an EMBL/GenBank/DDBJ whole genome shotgun (WGS) entry which is preliminary data.</text>
</comment>
<protein>
    <recommendedName>
        <fullName evidence="3">SGNH/GDSL hydrolase family protein</fullName>
    </recommendedName>
</protein>
<reference evidence="1" key="1">
    <citation type="submission" date="2020-07" db="EMBL/GenBank/DDBJ databases">
        <title>Huge and variable diversity of episymbiotic CPR bacteria and DPANN archaea in groundwater ecosystems.</title>
        <authorList>
            <person name="He C.Y."/>
            <person name="Keren R."/>
            <person name="Whittaker M."/>
            <person name="Farag I.F."/>
            <person name="Doudna J."/>
            <person name="Cate J.H.D."/>
            <person name="Banfield J.F."/>
        </authorList>
    </citation>
    <scope>NUCLEOTIDE SEQUENCE</scope>
    <source>
        <strain evidence="1">NC_groundwater_763_Ag_S-0.2um_68_21</strain>
    </source>
</reference>
<dbReference type="AlphaFoldDB" id="A0A932HX90"/>
<evidence type="ECO:0000313" key="1">
    <source>
        <dbReference type="EMBL" id="MBI3126035.1"/>
    </source>
</evidence>
<gene>
    <name evidence="1" type="ORF">HYZ11_00335</name>
</gene>
<organism evidence="1 2">
    <name type="scientific">Tectimicrobiota bacterium</name>
    <dbReference type="NCBI Taxonomy" id="2528274"/>
    <lineage>
        <taxon>Bacteria</taxon>
        <taxon>Pseudomonadati</taxon>
        <taxon>Nitrospinota/Tectimicrobiota group</taxon>
        <taxon>Candidatus Tectimicrobiota</taxon>
    </lineage>
</organism>
<proteinExistence type="predicted"/>
<dbReference type="EMBL" id="JACPUR010000001">
    <property type="protein sequence ID" value="MBI3126035.1"/>
    <property type="molecule type" value="Genomic_DNA"/>
</dbReference>
<dbReference type="SUPFAM" id="SSF52266">
    <property type="entry name" value="SGNH hydrolase"/>
    <property type="match status" value="1"/>
</dbReference>
<evidence type="ECO:0008006" key="3">
    <source>
        <dbReference type="Google" id="ProtNLM"/>
    </source>
</evidence>
<dbReference type="Proteomes" id="UP000782312">
    <property type="component" value="Unassembled WGS sequence"/>
</dbReference>
<sequence length="420" mass="47297">MLVLAGLLALCLASGRYLAAAFIVIGLVLAELAARTLVAVLSGRGAALVREKTPRITARLLDQFYDAGFDPELGWVRKPNTSKLDLGKYPYSIDARGSRANPGHEGLPLQIGTYGDSYTFCREVEDENTWQWHLAEELGCNVLNFGVGNYGLDQTLLRMKREFPRNPTPITVAAMVPQGIARNLSVWKHYNEFGNVLAFKPRFEIENGRLRLIPNPIDEREKFFRLEEFLPEIRRNDFFYERRFKREAFRPPYLASCVTRLPSLLLAGAKAARRALGDKGAPAEALDALIYGRLDGGGVLQLEALYRDGQATEILLRLVDAFVDYAKGVDTFPVLMVQPMRDDLWYIRNRRPFYQEFMQEAGTRLLALDLAPPLLASGAGRDLFRIWHYSPKANRIVAKTLAEALRRHAPERLSGRGADD</sequence>
<evidence type="ECO:0000313" key="2">
    <source>
        <dbReference type="Proteomes" id="UP000782312"/>
    </source>
</evidence>
<name>A0A932HX90_UNCTE</name>
<accession>A0A932HX90</accession>